<keyword evidence="3" id="KW-1185">Reference proteome</keyword>
<feature type="transmembrane region" description="Helical" evidence="1">
    <location>
        <begin position="7"/>
        <end position="25"/>
    </location>
</feature>
<name>A0ABW3HFB9_9GAMM</name>
<proteinExistence type="predicted"/>
<comment type="caution">
    <text evidence="2">The sequence shown here is derived from an EMBL/GenBank/DDBJ whole genome shotgun (WGS) entry which is preliminary data.</text>
</comment>
<sequence>MDNKVKGVLLGVAGVILWFMPLAAWDQEFMGQLMTMHQAGHHIGGIAYLLLLSSLAYAALSWLEQHQLRIIAAGIATGISLLFLVQAGSSMAWGLLALIVVSGASIWFAVKDNKKSKATASAT</sequence>
<gene>
    <name evidence="2" type="ORF">ACFQ0F_05875</name>
</gene>
<evidence type="ECO:0008006" key="4">
    <source>
        <dbReference type="Google" id="ProtNLM"/>
    </source>
</evidence>
<evidence type="ECO:0000313" key="3">
    <source>
        <dbReference type="Proteomes" id="UP001597044"/>
    </source>
</evidence>
<evidence type="ECO:0000313" key="2">
    <source>
        <dbReference type="EMBL" id="MFD0949919.1"/>
    </source>
</evidence>
<dbReference type="RefSeq" id="WP_379070080.1">
    <property type="nucleotide sequence ID" value="NZ_JBHTIT010000001.1"/>
</dbReference>
<feature type="transmembrane region" description="Helical" evidence="1">
    <location>
        <begin position="45"/>
        <end position="63"/>
    </location>
</feature>
<dbReference type="EMBL" id="JBHTIT010000001">
    <property type="protein sequence ID" value="MFD0949919.1"/>
    <property type="molecule type" value="Genomic_DNA"/>
</dbReference>
<dbReference type="Proteomes" id="UP001597044">
    <property type="component" value="Unassembled WGS sequence"/>
</dbReference>
<organism evidence="2 3">
    <name type="scientific">Paraperlucidibaca wandonensis</name>
    <dbReference type="NCBI Taxonomy" id="1268273"/>
    <lineage>
        <taxon>Bacteria</taxon>
        <taxon>Pseudomonadati</taxon>
        <taxon>Pseudomonadota</taxon>
        <taxon>Gammaproteobacteria</taxon>
        <taxon>Moraxellales</taxon>
        <taxon>Moraxellaceae</taxon>
        <taxon>Paraperlucidibaca</taxon>
    </lineage>
</organism>
<reference evidence="3" key="1">
    <citation type="journal article" date="2019" name="Int. J. Syst. Evol. Microbiol.">
        <title>The Global Catalogue of Microorganisms (GCM) 10K type strain sequencing project: providing services to taxonomists for standard genome sequencing and annotation.</title>
        <authorList>
            <consortium name="The Broad Institute Genomics Platform"/>
            <consortium name="The Broad Institute Genome Sequencing Center for Infectious Disease"/>
            <person name="Wu L."/>
            <person name="Ma J."/>
        </authorList>
    </citation>
    <scope>NUCLEOTIDE SEQUENCE [LARGE SCALE GENOMIC DNA]</scope>
    <source>
        <strain evidence="3">CCUG 63419</strain>
    </source>
</reference>
<keyword evidence="1" id="KW-1133">Transmembrane helix</keyword>
<evidence type="ECO:0000256" key="1">
    <source>
        <dbReference type="SAM" id="Phobius"/>
    </source>
</evidence>
<keyword evidence="1" id="KW-0472">Membrane</keyword>
<protein>
    <recommendedName>
        <fullName evidence="4">MerC mercury resistance protein</fullName>
    </recommendedName>
</protein>
<feature type="transmembrane region" description="Helical" evidence="1">
    <location>
        <begin position="70"/>
        <end position="87"/>
    </location>
</feature>
<feature type="transmembrane region" description="Helical" evidence="1">
    <location>
        <begin position="93"/>
        <end position="110"/>
    </location>
</feature>
<keyword evidence="1" id="KW-0812">Transmembrane</keyword>
<accession>A0ABW3HFB9</accession>